<dbReference type="PANTHER" id="PTHR48022">
    <property type="entry name" value="PLASTIDIC GLUCOSE TRANSPORTER 4"/>
    <property type="match status" value="1"/>
</dbReference>
<dbReference type="RefSeq" id="XP_035347983.1">
    <property type="nucleotide sequence ID" value="XM_035492090.1"/>
</dbReference>
<dbReference type="EMBL" id="CP055902">
    <property type="protein sequence ID" value="QKX61809.1"/>
    <property type="molecule type" value="Genomic_DNA"/>
</dbReference>
<feature type="transmembrane region" description="Helical" evidence="8">
    <location>
        <begin position="339"/>
        <end position="360"/>
    </location>
</feature>
<dbReference type="Gene3D" id="1.20.1250.20">
    <property type="entry name" value="MFS general substrate transporter like domains"/>
    <property type="match status" value="1"/>
</dbReference>
<comment type="subcellular location">
    <subcellularLocation>
        <location evidence="1">Membrane</location>
        <topology evidence="1">Multi-pass membrane protein</topology>
    </subcellularLocation>
</comment>
<dbReference type="GO" id="GO:0005351">
    <property type="term" value="F:carbohydrate:proton symporter activity"/>
    <property type="evidence" value="ECO:0007669"/>
    <property type="project" value="TreeGrafter"/>
</dbReference>
<dbReference type="PROSITE" id="PS51257">
    <property type="entry name" value="PROKAR_LIPOPROTEIN"/>
    <property type="match status" value="1"/>
</dbReference>
<keyword evidence="4 8" id="KW-0812">Transmembrane</keyword>
<sequence>MASTKKPYLGLSGGWLTFWIMVACTTDMMLFGYDQGVFSGVVVTEDFLKVHTLVGPSRTKLLSTITAIYDVGCFLGAILAFTIGEKLGRRKSIILGTTVMVIGTILQASSYSLTQMFIGRVILGIGNGVNTATAPVWQTETAQAKWRGKLLILEMALNVFGYCLVNWINYGLSFHEGSIAWRLPISLQLFFMFILFLTIPWLPESPRWLMAHGHVNEARNVLACIENRPTSDPYIETQYDEIRFSIQYEEENAIGWRDMLRGNKGDGTKTLRRLILGAGTQALQQFQGINIMSYYLPLVLINSVGLSNNLSRLLTACNATSYFFSACFAVALVEKFGRRGMMIMSGLGQFVAFLVITILLRVAETHKVYATVSVAFFFLYHVAFAIGMLGVPWLYPTEINSLPMRTKGAAVATATNWITNFAIVEITPIGIQNLGWRFYIVWTVLNAAFVPIIYYANYPREANRTLEDVDAYYRSNPALIVIKDPDAISTKRPIKYIQHEDEEIMRKTNNITLKLDNSVLSEHMNY</sequence>
<dbReference type="NCBIfam" id="TIGR00879">
    <property type="entry name" value="SP"/>
    <property type="match status" value="1"/>
</dbReference>
<dbReference type="FunFam" id="1.20.1250.20:FF:000061">
    <property type="entry name" value="MFS sugar transporter"/>
    <property type="match status" value="1"/>
</dbReference>
<name>A0A7H8R613_TALRU</name>
<evidence type="ECO:0000256" key="1">
    <source>
        <dbReference type="ARBA" id="ARBA00004141"/>
    </source>
</evidence>
<reference evidence="11" key="1">
    <citation type="submission" date="2020-06" db="EMBL/GenBank/DDBJ databases">
        <title>A chromosome-scale genome assembly of Talaromyces rugulosus W13939.</title>
        <authorList>
            <person name="Wang B."/>
            <person name="Guo L."/>
            <person name="Ye K."/>
            <person name="Wang L."/>
        </authorList>
    </citation>
    <scope>NUCLEOTIDE SEQUENCE [LARGE SCALE GENOMIC DNA]</scope>
    <source>
        <strain evidence="11">W13939</strain>
    </source>
</reference>
<feature type="domain" description="Major facilitator superfamily (MFS) profile" evidence="9">
    <location>
        <begin position="20"/>
        <end position="460"/>
    </location>
</feature>
<evidence type="ECO:0000256" key="5">
    <source>
        <dbReference type="ARBA" id="ARBA00022989"/>
    </source>
</evidence>
<accession>A0A7H8R613</accession>
<dbReference type="Pfam" id="PF00083">
    <property type="entry name" value="Sugar_tr"/>
    <property type="match status" value="1"/>
</dbReference>
<feature type="transmembrane region" description="Helical" evidence="8">
    <location>
        <begin position="61"/>
        <end position="81"/>
    </location>
</feature>
<dbReference type="AlphaFoldDB" id="A0A7H8R613"/>
<evidence type="ECO:0000256" key="8">
    <source>
        <dbReference type="SAM" id="Phobius"/>
    </source>
</evidence>
<evidence type="ECO:0000256" key="7">
    <source>
        <dbReference type="RuleBase" id="RU003346"/>
    </source>
</evidence>
<feature type="transmembrane region" description="Helical" evidence="8">
    <location>
        <begin position="372"/>
        <end position="395"/>
    </location>
</feature>
<dbReference type="PANTHER" id="PTHR48022:SF26">
    <property type="entry name" value="MAJOR FACILITATOR SUPERFAMILY (MFS) PROFILE DOMAIN-CONTAINING PROTEIN-RELATED"/>
    <property type="match status" value="1"/>
</dbReference>
<keyword evidence="11" id="KW-1185">Reference proteome</keyword>
<dbReference type="Proteomes" id="UP000509510">
    <property type="component" value="Chromosome V"/>
</dbReference>
<evidence type="ECO:0000313" key="10">
    <source>
        <dbReference type="EMBL" id="QKX61809.1"/>
    </source>
</evidence>
<evidence type="ECO:0000256" key="3">
    <source>
        <dbReference type="ARBA" id="ARBA00022448"/>
    </source>
</evidence>
<dbReference type="InterPro" id="IPR036259">
    <property type="entry name" value="MFS_trans_sf"/>
</dbReference>
<evidence type="ECO:0000313" key="11">
    <source>
        <dbReference type="Proteomes" id="UP000509510"/>
    </source>
</evidence>
<dbReference type="GO" id="GO:0016020">
    <property type="term" value="C:membrane"/>
    <property type="evidence" value="ECO:0007669"/>
    <property type="project" value="UniProtKB-SubCell"/>
</dbReference>
<feature type="transmembrane region" description="Helical" evidence="8">
    <location>
        <begin position="436"/>
        <end position="456"/>
    </location>
</feature>
<dbReference type="GeneID" id="55996449"/>
<evidence type="ECO:0000256" key="4">
    <source>
        <dbReference type="ARBA" id="ARBA00022692"/>
    </source>
</evidence>
<organism evidence="10 11">
    <name type="scientific">Talaromyces rugulosus</name>
    <name type="common">Penicillium rugulosum</name>
    <dbReference type="NCBI Taxonomy" id="121627"/>
    <lineage>
        <taxon>Eukaryota</taxon>
        <taxon>Fungi</taxon>
        <taxon>Dikarya</taxon>
        <taxon>Ascomycota</taxon>
        <taxon>Pezizomycotina</taxon>
        <taxon>Eurotiomycetes</taxon>
        <taxon>Eurotiomycetidae</taxon>
        <taxon>Eurotiales</taxon>
        <taxon>Trichocomaceae</taxon>
        <taxon>Talaromyces</taxon>
        <taxon>Talaromyces sect. Islandici</taxon>
    </lineage>
</organism>
<protein>
    <recommendedName>
        <fullName evidence="9">Major facilitator superfamily (MFS) profile domain-containing protein</fullName>
    </recommendedName>
</protein>
<keyword evidence="6 8" id="KW-0472">Membrane</keyword>
<feature type="transmembrane region" description="Helical" evidence="8">
    <location>
        <begin position="180"/>
        <end position="202"/>
    </location>
</feature>
<dbReference type="InterPro" id="IPR005829">
    <property type="entry name" value="Sugar_transporter_CS"/>
</dbReference>
<keyword evidence="5 8" id="KW-1133">Transmembrane helix</keyword>
<dbReference type="KEGG" id="trg:TRUGW13939_08965"/>
<dbReference type="SUPFAM" id="SSF103473">
    <property type="entry name" value="MFS general substrate transporter"/>
    <property type="match status" value="1"/>
</dbReference>
<proteinExistence type="inferred from homology"/>
<dbReference type="InterPro" id="IPR005828">
    <property type="entry name" value="MFS_sugar_transport-like"/>
</dbReference>
<evidence type="ECO:0000259" key="9">
    <source>
        <dbReference type="PROSITE" id="PS50850"/>
    </source>
</evidence>
<dbReference type="OrthoDB" id="6339427at2759"/>
<dbReference type="PROSITE" id="PS50850">
    <property type="entry name" value="MFS"/>
    <property type="match status" value="1"/>
</dbReference>
<gene>
    <name evidence="10" type="ORF">TRUGW13939_08965</name>
</gene>
<keyword evidence="3 7" id="KW-0813">Transport</keyword>
<dbReference type="InterPro" id="IPR050360">
    <property type="entry name" value="MFS_Sugar_Transporters"/>
</dbReference>
<evidence type="ECO:0000256" key="6">
    <source>
        <dbReference type="ARBA" id="ARBA00023136"/>
    </source>
</evidence>
<comment type="similarity">
    <text evidence="2 7">Belongs to the major facilitator superfamily. Sugar transporter (TC 2.A.1.1) family.</text>
</comment>
<dbReference type="PRINTS" id="PR00171">
    <property type="entry name" value="SUGRTRNSPORT"/>
</dbReference>
<feature type="transmembrane region" description="Helical" evidence="8">
    <location>
        <begin position="93"/>
        <end position="111"/>
    </location>
</feature>
<feature type="non-terminal residue" evidence="10">
    <location>
        <position position="1"/>
    </location>
</feature>
<dbReference type="InterPro" id="IPR020846">
    <property type="entry name" value="MFS_dom"/>
</dbReference>
<dbReference type="PROSITE" id="PS00216">
    <property type="entry name" value="SUGAR_TRANSPORT_1"/>
    <property type="match status" value="1"/>
</dbReference>
<dbReference type="InterPro" id="IPR003663">
    <property type="entry name" value="Sugar/inositol_transpt"/>
</dbReference>
<evidence type="ECO:0000256" key="2">
    <source>
        <dbReference type="ARBA" id="ARBA00010992"/>
    </source>
</evidence>
<feature type="transmembrane region" description="Helical" evidence="8">
    <location>
        <begin position="12"/>
        <end position="33"/>
    </location>
</feature>
<feature type="transmembrane region" description="Helical" evidence="8">
    <location>
        <begin position="313"/>
        <end position="333"/>
    </location>
</feature>
<feature type="transmembrane region" description="Helical" evidence="8">
    <location>
        <begin position="150"/>
        <end position="168"/>
    </location>
</feature>